<sequence length="81" mass="9532">MACSNKSITNFIILMQRAGCIHRSSERCTSILLVCTVFVLVLLWHSKLFYSWYSYTGWCILWPYKGRFSSYLWIYVGQFGS</sequence>
<reference evidence="3" key="1">
    <citation type="journal article" date="2016" name="Nature">
        <title>Genome evolution in the allotetraploid frog Xenopus laevis.</title>
        <authorList>
            <person name="Session A.M."/>
            <person name="Uno Y."/>
            <person name="Kwon T."/>
            <person name="Chapman J.A."/>
            <person name="Toyoda A."/>
            <person name="Takahashi S."/>
            <person name="Fukui A."/>
            <person name="Hikosaka A."/>
            <person name="Suzuki A."/>
            <person name="Kondo M."/>
            <person name="van Heeringen S.J."/>
            <person name="Quigley I."/>
            <person name="Heinz S."/>
            <person name="Ogino H."/>
            <person name="Ochi H."/>
            <person name="Hellsten U."/>
            <person name="Lyons J.B."/>
            <person name="Simakov O."/>
            <person name="Putnam N."/>
            <person name="Stites J."/>
            <person name="Kuroki Y."/>
            <person name="Tanaka T."/>
            <person name="Michiue T."/>
            <person name="Watanabe M."/>
            <person name="Bogdanovic O."/>
            <person name="Lister R."/>
            <person name="Georgiou G."/>
            <person name="Paranjpe S.S."/>
            <person name="van Kruijsbergen I."/>
            <person name="Shu S."/>
            <person name="Carlson J."/>
            <person name="Kinoshita T."/>
            <person name="Ohta Y."/>
            <person name="Mawaribuchi S."/>
            <person name="Jenkins J."/>
            <person name="Grimwood J."/>
            <person name="Schmutz J."/>
            <person name="Mitros T."/>
            <person name="Mozaffari S.V."/>
            <person name="Suzuki Y."/>
            <person name="Haramoto Y."/>
            <person name="Yamamoto T.S."/>
            <person name="Takagi C."/>
            <person name="Heald R."/>
            <person name="Miller K."/>
            <person name="Haudenschild C."/>
            <person name="Kitzman J."/>
            <person name="Nakayama T."/>
            <person name="Izutsu Y."/>
            <person name="Robert J."/>
            <person name="Fortriede J."/>
            <person name="Burns K."/>
            <person name="Lotay V."/>
            <person name="Karimi K."/>
            <person name="Yasuoka Y."/>
            <person name="Dichmann D.S."/>
            <person name="Flajnik M.F."/>
            <person name="Houston D.W."/>
            <person name="Shendure J."/>
            <person name="DuPasquier L."/>
            <person name="Vize P.D."/>
            <person name="Zorn A.M."/>
            <person name="Ito M."/>
            <person name="Marcotte E.M."/>
            <person name="Wallingford J.B."/>
            <person name="Ito Y."/>
            <person name="Asashima M."/>
            <person name="Ueno N."/>
            <person name="Matsuda Y."/>
            <person name="Veenstra G.J."/>
            <person name="Fujiyama A."/>
            <person name="Harland R.M."/>
            <person name="Taira M."/>
            <person name="Rokhsar D.S."/>
        </authorList>
    </citation>
    <scope>NUCLEOTIDE SEQUENCE [LARGE SCALE GENOMIC DNA]</scope>
    <source>
        <strain evidence="3">J</strain>
    </source>
</reference>
<evidence type="ECO:0000313" key="2">
    <source>
        <dbReference type="EMBL" id="OCT88601.1"/>
    </source>
</evidence>
<feature type="transmembrane region" description="Helical" evidence="1">
    <location>
        <begin position="31"/>
        <end position="53"/>
    </location>
</feature>
<keyword evidence="1" id="KW-0472">Membrane</keyword>
<evidence type="ECO:0000313" key="3">
    <source>
        <dbReference type="Proteomes" id="UP000694892"/>
    </source>
</evidence>
<accession>A0A974DCQ6</accession>
<evidence type="ECO:0000256" key="1">
    <source>
        <dbReference type="SAM" id="Phobius"/>
    </source>
</evidence>
<gene>
    <name evidence="2" type="ORF">XELAEV_18017230mg</name>
</gene>
<dbReference type="EMBL" id="CM004470">
    <property type="protein sequence ID" value="OCT88601.1"/>
    <property type="molecule type" value="Genomic_DNA"/>
</dbReference>
<keyword evidence="1" id="KW-0812">Transmembrane</keyword>
<proteinExistence type="predicted"/>
<organism evidence="2 3">
    <name type="scientific">Xenopus laevis</name>
    <name type="common">African clawed frog</name>
    <dbReference type="NCBI Taxonomy" id="8355"/>
    <lineage>
        <taxon>Eukaryota</taxon>
        <taxon>Metazoa</taxon>
        <taxon>Chordata</taxon>
        <taxon>Craniata</taxon>
        <taxon>Vertebrata</taxon>
        <taxon>Euteleostomi</taxon>
        <taxon>Amphibia</taxon>
        <taxon>Batrachia</taxon>
        <taxon>Anura</taxon>
        <taxon>Pipoidea</taxon>
        <taxon>Pipidae</taxon>
        <taxon>Xenopodinae</taxon>
        <taxon>Xenopus</taxon>
        <taxon>Xenopus</taxon>
    </lineage>
</organism>
<name>A0A974DCQ6_XENLA</name>
<protein>
    <submittedName>
        <fullName evidence="2">Uncharacterized protein</fullName>
    </submittedName>
</protein>
<dbReference type="Proteomes" id="UP000694892">
    <property type="component" value="Chromosome 3L"/>
</dbReference>
<dbReference type="AlphaFoldDB" id="A0A974DCQ6"/>
<keyword evidence="1" id="KW-1133">Transmembrane helix</keyword>